<name>A0A7D9ECB5_PARCT</name>
<feature type="region of interest" description="Disordered" evidence="2">
    <location>
        <begin position="51"/>
        <end position="75"/>
    </location>
</feature>
<dbReference type="GO" id="GO:0045505">
    <property type="term" value="F:dynein intermediate chain binding"/>
    <property type="evidence" value="ECO:0007669"/>
    <property type="project" value="TreeGrafter"/>
</dbReference>
<dbReference type="PANTHER" id="PTHR21255">
    <property type="entry name" value="T-COMPLEX-ASSOCIATED-TESTIS-EXPRESSED 1/ DYNEIN LIGHT CHAIN"/>
    <property type="match status" value="1"/>
</dbReference>
<dbReference type="Pfam" id="PF03645">
    <property type="entry name" value="Tctex-1"/>
    <property type="match status" value="1"/>
</dbReference>
<dbReference type="PANTHER" id="PTHR21255:SF65">
    <property type="entry name" value="TCTEX1 DOMAIN-CONTAINING PROTEIN 2"/>
    <property type="match status" value="1"/>
</dbReference>
<dbReference type="OrthoDB" id="10248487at2759"/>
<sequence length="386" mass="43550">MPSIYLASRIDKRLCRSEGMEYTKSLEAKDLDVKWKKTRLVAFASCTKPKLQDTGSDMAEQRDGSNAQESDLEGSNGCLDIISNKADLEDDDVFIWDRPRRASEPVVLKRNGNASMFRSGRQRQNKLRTLSEDVTVSGNRPQLSKLARSASSSGTRTAFSQFFTFSPTIVRKINLSASLRDWLESERQSRNKTRKTREKNIGSNDECLHQNVEKSDGEECYPYRRRSADTVGKKSNIDEGRRPSAPPALSGKENENCKQKSVQAKPHTALLYNGDNKFDSVHEFQIHTLINEELKSKLESVCFCAQSCRKLCEEISEVIKERIQDLLSTPCKVVCTVYIGALRDYGIHTASQATLNYKLDYHVSACYQNESLFAAVSVLVVRYGAR</sequence>
<proteinExistence type="inferred from homology"/>
<comment type="caution">
    <text evidence="3">The sequence shown here is derived from an EMBL/GenBank/DDBJ whole genome shotgun (WGS) entry which is preliminary data.</text>
</comment>
<feature type="compositionally biased region" description="Basic and acidic residues" evidence="2">
    <location>
        <begin position="226"/>
        <end position="242"/>
    </location>
</feature>
<protein>
    <submittedName>
        <fullName evidence="3">Uncharacterized protein</fullName>
    </submittedName>
</protein>
<keyword evidence="4" id="KW-1185">Reference proteome</keyword>
<dbReference type="InterPro" id="IPR005334">
    <property type="entry name" value="Tctex-1-like"/>
</dbReference>
<evidence type="ECO:0000256" key="1">
    <source>
        <dbReference type="ARBA" id="ARBA00005361"/>
    </source>
</evidence>
<dbReference type="CDD" id="cd21451">
    <property type="entry name" value="DLC-like_TCTEX1D"/>
    <property type="match status" value="1"/>
</dbReference>
<dbReference type="InterPro" id="IPR038586">
    <property type="entry name" value="Tctex-1-like_sf"/>
</dbReference>
<evidence type="ECO:0000256" key="2">
    <source>
        <dbReference type="SAM" id="MobiDB-lite"/>
    </source>
</evidence>
<evidence type="ECO:0000313" key="4">
    <source>
        <dbReference type="Proteomes" id="UP001152795"/>
    </source>
</evidence>
<comment type="similarity">
    <text evidence="1">Belongs to the dynein light chain Tctex-type family.</text>
</comment>
<feature type="compositionally biased region" description="Basic and acidic residues" evidence="2">
    <location>
        <begin position="206"/>
        <end position="217"/>
    </location>
</feature>
<dbReference type="GO" id="GO:0005868">
    <property type="term" value="C:cytoplasmic dynein complex"/>
    <property type="evidence" value="ECO:0007669"/>
    <property type="project" value="TreeGrafter"/>
</dbReference>
<dbReference type="EMBL" id="CACRXK020005078">
    <property type="protein sequence ID" value="CAB4005036.1"/>
    <property type="molecule type" value="Genomic_DNA"/>
</dbReference>
<dbReference type="Proteomes" id="UP001152795">
    <property type="component" value="Unassembled WGS sequence"/>
</dbReference>
<dbReference type="GO" id="GO:0005737">
    <property type="term" value="C:cytoplasm"/>
    <property type="evidence" value="ECO:0007669"/>
    <property type="project" value="TreeGrafter"/>
</dbReference>
<reference evidence="3" key="1">
    <citation type="submission" date="2020-04" db="EMBL/GenBank/DDBJ databases">
        <authorList>
            <person name="Alioto T."/>
            <person name="Alioto T."/>
            <person name="Gomez Garrido J."/>
        </authorList>
    </citation>
    <scope>NUCLEOTIDE SEQUENCE</scope>
    <source>
        <strain evidence="3">A484AB</strain>
    </source>
</reference>
<dbReference type="Gene3D" id="3.30.1140.40">
    <property type="entry name" value="Tctex-1"/>
    <property type="match status" value="1"/>
</dbReference>
<gene>
    <name evidence="3" type="ORF">PACLA_8A073287</name>
</gene>
<evidence type="ECO:0000313" key="3">
    <source>
        <dbReference type="EMBL" id="CAB4005036.1"/>
    </source>
</evidence>
<dbReference type="AlphaFoldDB" id="A0A7D9ECB5"/>
<accession>A0A7D9ECB5</accession>
<organism evidence="3 4">
    <name type="scientific">Paramuricea clavata</name>
    <name type="common">Red gorgonian</name>
    <name type="synonym">Violescent sea-whip</name>
    <dbReference type="NCBI Taxonomy" id="317549"/>
    <lineage>
        <taxon>Eukaryota</taxon>
        <taxon>Metazoa</taxon>
        <taxon>Cnidaria</taxon>
        <taxon>Anthozoa</taxon>
        <taxon>Octocorallia</taxon>
        <taxon>Malacalcyonacea</taxon>
        <taxon>Plexauridae</taxon>
        <taxon>Paramuricea</taxon>
    </lineage>
</organism>
<dbReference type="GO" id="GO:0007018">
    <property type="term" value="P:microtubule-based movement"/>
    <property type="evidence" value="ECO:0007669"/>
    <property type="project" value="TreeGrafter"/>
</dbReference>
<feature type="region of interest" description="Disordered" evidence="2">
    <location>
        <begin position="184"/>
        <end position="258"/>
    </location>
</feature>